<dbReference type="InterPro" id="IPR036259">
    <property type="entry name" value="MFS_trans_sf"/>
</dbReference>
<feature type="transmembrane region" description="Helical" evidence="1">
    <location>
        <begin position="6"/>
        <end position="24"/>
    </location>
</feature>
<evidence type="ECO:0000313" key="2">
    <source>
        <dbReference type="Proteomes" id="UP000095282"/>
    </source>
</evidence>
<organism evidence="2 3">
    <name type="scientific">Caenorhabditis tropicalis</name>
    <dbReference type="NCBI Taxonomy" id="1561998"/>
    <lineage>
        <taxon>Eukaryota</taxon>
        <taxon>Metazoa</taxon>
        <taxon>Ecdysozoa</taxon>
        <taxon>Nematoda</taxon>
        <taxon>Chromadorea</taxon>
        <taxon>Rhabditida</taxon>
        <taxon>Rhabditina</taxon>
        <taxon>Rhabditomorpha</taxon>
        <taxon>Rhabditoidea</taxon>
        <taxon>Rhabditidae</taxon>
        <taxon>Peloderinae</taxon>
        <taxon>Caenorhabditis</taxon>
    </lineage>
</organism>
<feature type="transmembrane region" description="Helical" evidence="1">
    <location>
        <begin position="65"/>
        <end position="88"/>
    </location>
</feature>
<evidence type="ECO:0000313" key="3">
    <source>
        <dbReference type="WBParaSite" id="Csp11.Scaffold629.g12760.t1"/>
    </source>
</evidence>
<keyword evidence="1" id="KW-0812">Transmembrane</keyword>
<dbReference type="eggNOG" id="KOG2504">
    <property type="taxonomic scope" value="Eukaryota"/>
</dbReference>
<name>A0A1I7TXF4_9PELO</name>
<dbReference type="WBParaSite" id="Csp11.Scaffold629.g12760.t1">
    <property type="protein sequence ID" value="Csp11.Scaffold629.g12760.t1"/>
    <property type="gene ID" value="Csp11.Scaffold629.g12760"/>
</dbReference>
<feature type="transmembrane region" description="Helical" evidence="1">
    <location>
        <begin position="36"/>
        <end position="59"/>
    </location>
</feature>
<dbReference type="SUPFAM" id="SSF103473">
    <property type="entry name" value="MFS general substrate transporter"/>
    <property type="match status" value="1"/>
</dbReference>
<dbReference type="Gene3D" id="1.20.1250.20">
    <property type="entry name" value="MFS general substrate transporter like domains"/>
    <property type="match status" value="1"/>
</dbReference>
<proteinExistence type="predicted"/>
<sequence length="113" mass="12623">MLKFIAMVFGAFISSNYVLQSIIISKMLGDIKSFELAYPMIGTVEGIAAFIGPLVFGLIKDLTGSFAICFLISGCCLTLSSIFAFLIVREWWHEQPEREKSEEEIPLQDISHV</sequence>
<dbReference type="AlphaFoldDB" id="A0A1I7TXF4"/>
<evidence type="ECO:0000256" key="1">
    <source>
        <dbReference type="SAM" id="Phobius"/>
    </source>
</evidence>
<dbReference type="Proteomes" id="UP000095282">
    <property type="component" value="Unplaced"/>
</dbReference>
<keyword evidence="2" id="KW-1185">Reference proteome</keyword>
<accession>A0A1I7TXF4</accession>
<keyword evidence="1" id="KW-1133">Transmembrane helix</keyword>
<dbReference type="STRING" id="1561998.A0A1I7TXF4"/>
<reference evidence="3" key="1">
    <citation type="submission" date="2016-11" db="UniProtKB">
        <authorList>
            <consortium name="WormBaseParasite"/>
        </authorList>
    </citation>
    <scope>IDENTIFICATION</scope>
</reference>
<keyword evidence="1" id="KW-0472">Membrane</keyword>
<protein>
    <submittedName>
        <fullName evidence="3">MFS domain-containing protein</fullName>
    </submittedName>
</protein>